<dbReference type="Pfam" id="PF00172">
    <property type="entry name" value="Zn_clus"/>
    <property type="match status" value="1"/>
</dbReference>
<dbReference type="AlphaFoldDB" id="A0A9P5U4H7"/>
<dbReference type="CDD" id="cd00067">
    <property type="entry name" value="GAL4"/>
    <property type="match status" value="1"/>
</dbReference>
<name>A0A9P5U4H7_9AGAR</name>
<dbReference type="OrthoDB" id="39175at2759"/>
<evidence type="ECO:0000256" key="2">
    <source>
        <dbReference type="SAM" id="MobiDB-lite"/>
    </source>
</evidence>
<feature type="compositionally biased region" description="Low complexity" evidence="2">
    <location>
        <begin position="1"/>
        <end position="19"/>
    </location>
</feature>
<feature type="compositionally biased region" description="Low complexity" evidence="2">
    <location>
        <begin position="129"/>
        <end position="141"/>
    </location>
</feature>
<dbReference type="PANTHER" id="PTHR31668:SF20">
    <property type="entry name" value="ZN(II)2CYS6 TRANSCRIPTION FACTOR (EUROFUNG)"/>
    <property type="match status" value="1"/>
</dbReference>
<dbReference type="InterPro" id="IPR050797">
    <property type="entry name" value="Carb_Metab_Trans_Reg"/>
</dbReference>
<proteinExistence type="predicted"/>
<keyword evidence="1" id="KW-0539">Nucleus</keyword>
<evidence type="ECO:0000313" key="5">
    <source>
        <dbReference type="Proteomes" id="UP000772434"/>
    </source>
</evidence>
<comment type="caution">
    <text evidence="4">The sequence shown here is derived from an EMBL/GenBank/DDBJ whole genome shotgun (WGS) entry which is preliminary data.</text>
</comment>
<evidence type="ECO:0000313" key="4">
    <source>
        <dbReference type="EMBL" id="KAF9066780.1"/>
    </source>
</evidence>
<feature type="compositionally biased region" description="Low complexity" evidence="2">
    <location>
        <begin position="72"/>
        <end position="88"/>
    </location>
</feature>
<dbReference type="Gene3D" id="4.10.240.10">
    <property type="entry name" value="Zn(2)-C6 fungal-type DNA-binding domain"/>
    <property type="match status" value="1"/>
</dbReference>
<dbReference type="PROSITE" id="PS50048">
    <property type="entry name" value="ZN2_CY6_FUNGAL_2"/>
    <property type="match status" value="1"/>
</dbReference>
<dbReference type="Proteomes" id="UP000772434">
    <property type="component" value="Unassembled WGS sequence"/>
</dbReference>
<dbReference type="SUPFAM" id="SSF57701">
    <property type="entry name" value="Zn2/Cys6 DNA-binding domain"/>
    <property type="match status" value="1"/>
</dbReference>
<dbReference type="PROSITE" id="PS00463">
    <property type="entry name" value="ZN2_CY6_FUNGAL_1"/>
    <property type="match status" value="1"/>
</dbReference>
<feature type="region of interest" description="Disordered" evidence="2">
    <location>
        <begin position="1"/>
        <end position="28"/>
    </location>
</feature>
<dbReference type="GO" id="GO:0008270">
    <property type="term" value="F:zinc ion binding"/>
    <property type="evidence" value="ECO:0007669"/>
    <property type="project" value="InterPro"/>
</dbReference>
<evidence type="ECO:0000259" key="3">
    <source>
        <dbReference type="PROSITE" id="PS50048"/>
    </source>
</evidence>
<protein>
    <recommendedName>
        <fullName evidence="3">Zn(2)-C6 fungal-type domain-containing protein</fullName>
    </recommendedName>
</protein>
<dbReference type="PANTHER" id="PTHR31668">
    <property type="entry name" value="GLUCOSE TRANSPORT TRANSCRIPTION REGULATOR RGT1-RELATED-RELATED"/>
    <property type="match status" value="1"/>
</dbReference>
<accession>A0A9P5U4H7</accession>
<dbReference type="GO" id="GO:0000981">
    <property type="term" value="F:DNA-binding transcription factor activity, RNA polymerase II-specific"/>
    <property type="evidence" value="ECO:0007669"/>
    <property type="project" value="InterPro"/>
</dbReference>
<dbReference type="InterPro" id="IPR036864">
    <property type="entry name" value="Zn2-C6_fun-type_DNA-bd_sf"/>
</dbReference>
<reference evidence="4" key="1">
    <citation type="submission" date="2020-11" db="EMBL/GenBank/DDBJ databases">
        <authorList>
            <consortium name="DOE Joint Genome Institute"/>
            <person name="Ahrendt S."/>
            <person name="Riley R."/>
            <person name="Andreopoulos W."/>
            <person name="Labutti K."/>
            <person name="Pangilinan J."/>
            <person name="Ruiz-Duenas F.J."/>
            <person name="Barrasa J.M."/>
            <person name="Sanchez-Garcia M."/>
            <person name="Camarero S."/>
            <person name="Miyauchi S."/>
            <person name="Serrano A."/>
            <person name="Linde D."/>
            <person name="Babiker R."/>
            <person name="Drula E."/>
            <person name="Ayuso-Fernandez I."/>
            <person name="Pacheco R."/>
            <person name="Padilla G."/>
            <person name="Ferreira P."/>
            <person name="Barriuso J."/>
            <person name="Kellner H."/>
            <person name="Castanera R."/>
            <person name="Alfaro M."/>
            <person name="Ramirez L."/>
            <person name="Pisabarro A.G."/>
            <person name="Kuo A."/>
            <person name="Tritt A."/>
            <person name="Lipzen A."/>
            <person name="He G."/>
            <person name="Yan M."/>
            <person name="Ng V."/>
            <person name="Cullen D."/>
            <person name="Martin F."/>
            <person name="Rosso M.-N."/>
            <person name="Henrissat B."/>
            <person name="Hibbett D."/>
            <person name="Martinez A.T."/>
            <person name="Grigoriev I.V."/>
        </authorList>
    </citation>
    <scope>NUCLEOTIDE SEQUENCE</scope>
    <source>
        <strain evidence="4">AH 40177</strain>
    </source>
</reference>
<feature type="compositionally biased region" description="Low complexity" evidence="2">
    <location>
        <begin position="103"/>
        <end position="116"/>
    </location>
</feature>
<feature type="domain" description="Zn(2)-C6 fungal-type" evidence="3">
    <location>
        <begin position="30"/>
        <end position="64"/>
    </location>
</feature>
<feature type="region of interest" description="Disordered" evidence="2">
    <location>
        <begin position="72"/>
        <end position="144"/>
    </location>
</feature>
<sequence length="245" mass="27052">MMPSRQQSPTSSTTSNSSTKKAGHQRNPMACTNCRARKIKCDSNKRYPDNPCVRCVARKLTCEYVAIAHTPSSDTRSRSGSFSSYPSSTLHDSNGKSHPPTNPSARYSPLSSSLHSRSSRSEHYPLDTSHYSSSNSSYSDSPRLENNVSSSYYGTYNSPAANFGDPMALPGLNQVPHYPSNYRSSTPQYDGYASGMPGVLPDQGHYYNRDPSYTEWHTHASQGQYCAGECLCPGMQCTCGNRRYY</sequence>
<keyword evidence="5" id="KW-1185">Reference proteome</keyword>
<gene>
    <name evidence="4" type="ORF">BDP27DRAFT_1330045</name>
</gene>
<dbReference type="SMART" id="SM00066">
    <property type="entry name" value="GAL4"/>
    <property type="match status" value="1"/>
</dbReference>
<dbReference type="EMBL" id="JADNRY010000082">
    <property type="protein sequence ID" value="KAF9066780.1"/>
    <property type="molecule type" value="Genomic_DNA"/>
</dbReference>
<organism evidence="4 5">
    <name type="scientific">Rhodocollybia butyracea</name>
    <dbReference type="NCBI Taxonomy" id="206335"/>
    <lineage>
        <taxon>Eukaryota</taxon>
        <taxon>Fungi</taxon>
        <taxon>Dikarya</taxon>
        <taxon>Basidiomycota</taxon>
        <taxon>Agaricomycotina</taxon>
        <taxon>Agaricomycetes</taxon>
        <taxon>Agaricomycetidae</taxon>
        <taxon>Agaricales</taxon>
        <taxon>Marasmiineae</taxon>
        <taxon>Omphalotaceae</taxon>
        <taxon>Rhodocollybia</taxon>
    </lineage>
</organism>
<dbReference type="InterPro" id="IPR001138">
    <property type="entry name" value="Zn2Cys6_DnaBD"/>
</dbReference>
<evidence type="ECO:0000256" key="1">
    <source>
        <dbReference type="ARBA" id="ARBA00023242"/>
    </source>
</evidence>